<evidence type="ECO:0000313" key="2">
    <source>
        <dbReference type="EMBL" id="MFH8551961.1"/>
    </source>
</evidence>
<dbReference type="Gene3D" id="2.60.40.10">
    <property type="entry name" value="Immunoglobulins"/>
    <property type="match status" value="1"/>
</dbReference>
<dbReference type="Proteomes" id="UP001610818">
    <property type="component" value="Unassembled WGS sequence"/>
</dbReference>
<accession>A0ABW7R3X1</accession>
<evidence type="ECO:0000313" key="3">
    <source>
        <dbReference type="Proteomes" id="UP001610818"/>
    </source>
</evidence>
<comment type="caution">
    <text evidence="2">The sequence shown here is derived from an EMBL/GenBank/DDBJ whole genome shotgun (WGS) entry which is preliminary data.</text>
</comment>
<feature type="region of interest" description="Disordered" evidence="1">
    <location>
        <begin position="517"/>
        <end position="570"/>
    </location>
</feature>
<reference evidence="2 3" key="1">
    <citation type="submission" date="2024-10" db="EMBL/GenBank/DDBJ databases">
        <title>The Natural Products Discovery Center: Release of the First 8490 Sequenced Strains for Exploring Actinobacteria Biosynthetic Diversity.</title>
        <authorList>
            <person name="Kalkreuter E."/>
            <person name="Kautsar S.A."/>
            <person name="Yang D."/>
            <person name="Bader C.D."/>
            <person name="Teijaro C.N."/>
            <person name="Fluegel L."/>
            <person name="Davis C.M."/>
            <person name="Simpson J.R."/>
            <person name="Lauterbach L."/>
            <person name="Steele A.D."/>
            <person name="Gui C."/>
            <person name="Meng S."/>
            <person name="Li G."/>
            <person name="Viehrig K."/>
            <person name="Ye F."/>
            <person name="Su P."/>
            <person name="Kiefer A.F."/>
            <person name="Nichols A."/>
            <person name="Cepeda A.J."/>
            <person name="Yan W."/>
            <person name="Fan B."/>
            <person name="Jiang Y."/>
            <person name="Adhikari A."/>
            <person name="Zheng C.-J."/>
            <person name="Schuster L."/>
            <person name="Cowan T.M."/>
            <person name="Smanski M.J."/>
            <person name="Chevrette M.G."/>
            <person name="De Carvalho L.P.S."/>
            <person name="Shen B."/>
        </authorList>
    </citation>
    <scope>NUCLEOTIDE SEQUENCE [LARGE SCALE GENOMIC DNA]</scope>
    <source>
        <strain evidence="2 3">NPDC017990</strain>
    </source>
</reference>
<organism evidence="2 3">
    <name type="scientific">Streptomyces longisporoflavus</name>
    <dbReference type="NCBI Taxonomy" id="28044"/>
    <lineage>
        <taxon>Bacteria</taxon>
        <taxon>Bacillati</taxon>
        <taxon>Actinomycetota</taxon>
        <taxon>Actinomycetes</taxon>
        <taxon>Kitasatosporales</taxon>
        <taxon>Streptomycetaceae</taxon>
        <taxon>Streptomyces</taxon>
    </lineage>
</organism>
<dbReference type="SUPFAM" id="SSF52540">
    <property type="entry name" value="P-loop containing nucleoside triphosphate hydrolases"/>
    <property type="match status" value="1"/>
</dbReference>
<keyword evidence="3" id="KW-1185">Reference proteome</keyword>
<sequence length="761" mass="79528">MNNIIFGQFSVTLVDWHGARLARLPWRNPAVPTLGRVRGTMAPASPSLWGREAELALVRRAVREQTAVEFTGPCGAGKTALLKNAAADGGTYLRVAGTALADLLQDLVRHFYVYPGPDGTRLSSQQCAQALTGLWAGATRVVALDDVSYGPGQLGYLRRALHRVPFVIGAATPVLGALGTSTALPSLPEAAAVGMLRHEAGRSIPDAEMDAVRRLVAAVDGQPLSLRQAGALVRLDGRSFEDLARLAESGPSALDELSVSAARPQAKRALAVLALAGGALLPGALLAQMADIAYVSETLESLSARGLAERGEDRFGLPICKVEPYRRILYRSIELASTLRSLGAWLASCDPNGEEARGAAEAALSLLGIAAEQRQWQAVIRLAAVVERVLFVQGHWQAWQNTLAQGITAAQAAGDTAAEAYFTHQQGVQHLLHDHADHARRLLRRALDLRTWLGDTAGAAVTRADLALLEPAALPPPPPSRPPGNRRRVITAVAAVIAVIAIGSALVRALAGSDDVAGPSPTPVPPGSGGTSTETSTGVPTETSTDPSTGAPTETTPGTSAAPVITPSTQRFEEVHINPGSKARAVDFTVTNPNGQAIDLDSTDIPDGTGFARAGGTCTKQLAARASCTVSVEFSPRQVGPASTELTITSGTNAATAKLAGTGFVYLTVTFDGEGDQTVTVVDGKGKKICEKTKESAGLEPCARIRLMAREVELTAFIADPGPPFRKWSGDCTNKTPGASCTLPPDRKAEVQAVFGTNQVE</sequence>
<proteinExistence type="predicted"/>
<dbReference type="InterPro" id="IPR027417">
    <property type="entry name" value="P-loop_NTPase"/>
</dbReference>
<dbReference type="EMBL" id="JBIRGQ010000019">
    <property type="protein sequence ID" value="MFH8551961.1"/>
    <property type="molecule type" value="Genomic_DNA"/>
</dbReference>
<gene>
    <name evidence="2" type="ORF">ACH4F9_44020</name>
</gene>
<protein>
    <submittedName>
        <fullName evidence="2">Uncharacterized protein</fullName>
    </submittedName>
</protein>
<feature type="compositionally biased region" description="Polar residues" evidence="1">
    <location>
        <begin position="546"/>
        <end position="559"/>
    </location>
</feature>
<feature type="compositionally biased region" description="Low complexity" evidence="1">
    <location>
        <begin position="531"/>
        <end position="545"/>
    </location>
</feature>
<dbReference type="InterPro" id="IPR013783">
    <property type="entry name" value="Ig-like_fold"/>
</dbReference>
<dbReference type="RefSeq" id="WP_397719089.1">
    <property type="nucleotide sequence ID" value="NZ_JBIRGN010000019.1"/>
</dbReference>
<evidence type="ECO:0000256" key="1">
    <source>
        <dbReference type="SAM" id="MobiDB-lite"/>
    </source>
</evidence>
<name>A0ABW7R3X1_9ACTN</name>